<protein>
    <recommendedName>
        <fullName evidence="4">Conjugative transposon protein TraK</fullName>
    </recommendedName>
</protein>
<dbReference type="Proteomes" id="UP000038200">
    <property type="component" value="Unassembled WGS sequence"/>
</dbReference>
<evidence type="ECO:0000256" key="1">
    <source>
        <dbReference type="SAM" id="Phobius"/>
    </source>
</evidence>
<keyword evidence="1" id="KW-0472">Membrane</keyword>
<gene>
    <name evidence="2" type="ORF">CCAND93_350015</name>
</gene>
<dbReference type="EMBL" id="CDOL01000223">
    <property type="protein sequence ID" value="CEN53034.1"/>
    <property type="molecule type" value="Genomic_DNA"/>
</dbReference>
<organism evidence="2 3">
    <name type="scientific">Capnocytophaga canis</name>
    <dbReference type="NCBI Taxonomy" id="1848903"/>
    <lineage>
        <taxon>Bacteria</taxon>
        <taxon>Pseudomonadati</taxon>
        <taxon>Bacteroidota</taxon>
        <taxon>Flavobacteriia</taxon>
        <taxon>Flavobacteriales</taxon>
        <taxon>Flavobacteriaceae</taxon>
        <taxon>Capnocytophaga</taxon>
    </lineage>
</organism>
<sequence length="204" mass="23692">MIIKNIETKIKLAFGISILSFISAVIIVIVGLFFAFQMIRDERKQIYVLDGSVPILVQQTGVEVNQEVEAKSHVNLFHSLFFNLPPDDDFIKYNMEKAMYLIDESGLKQYNNLKERGYFNTILASSATVSIKADSILFDSQKMRFEYYGTQRIERETSILKRQLITQGNLRNVPRTENNPHGLIITEWKTILNKDLEYKTKRNF</sequence>
<name>A0A0B7IQZ7_9FLAO</name>
<evidence type="ECO:0000313" key="3">
    <source>
        <dbReference type="Proteomes" id="UP000038200"/>
    </source>
</evidence>
<dbReference type="RefSeq" id="WP_042007751.1">
    <property type="nucleotide sequence ID" value="NZ_CDOL01000223.1"/>
</dbReference>
<accession>A0A0B7IQZ7</accession>
<dbReference type="InterPro" id="IPR022276">
    <property type="entry name" value="Conjug_transposon_TraK"/>
</dbReference>
<reference evidence="2 3" key="1">
    <citation type="submission" date="2015-01" db="EMBL/GenBank/DDBJ databases">
        <authorList>
            <person name="Xiang T."/>
            <person name="Song Y."/>
            <person name="Huang L."/>
            <person name="Wang B."/>
            <person name="Wu P."/>
        </authorList>
    </citation>
    <scope>NUCLEOTIDE SEQUENCE [LARGE SCALE GENOMIC DNA]</scope>
    <source>
        <strain evidence="2 3">CcD93</strain>
    </source>
</reference>
<keyword evidence="1" id="KW-0812">Transmembrane</keyword>
<dbReference type="NCBIfam" id="TIGR03781">
    <property type="entry name" value="Bac_Flav_CT_K"/>
    <property type="match status" value="1"/>
</dbReference>
<proteinExistence type="predicted"/>
<keyword evidence="1" id="KW-1133">Transmembrane helix</keyword>
<evidence type="ECO:0000313" key="2">
    <source>
        <dbReference type="EMBL" id="CEN53034.1"/>
    </source>
</evidence>
<dbReference type="OrthoDB" id="1039148at2"/>
<evidence type="ECO:0008006" key="4">
    <source>
        <dbReference type="Google" id="ProtNLM"/>
    </source>
</evidence>
<feature type="transmembrane region" description="Helical" evidence="1">
    <location>
        <begin position="12"/>
        <end position="36"/>
    </location>
</feature>
<dbReference type="AlphaFoldDB" id="A0A0B7IQZ7"/>